<dbReference type="Proteomes" id="UP000054843">
    <property type="component" value="Unassembled WGS sequence"/>
</dbReference>
<evidence type="ECO:0000313" key="1">
    <source>
        <dbReference type="EMBL" id="KRZ65418.1"/>
    </source>
</evidence>
<dbReference type="AlphaFoldDB" id="A0A0V1M1A0"/>
<sequence length="157" mass="18448">LLLSFHFVPNLIFRDLDFSAIFLNQFTLVKYLFQTGFVTKLYITSFTNVKVRCLEDPEMEEYVDELEGLVESLSDDEHVEKEHIFTEQFYGQCTHHARRDDRQKTFYVINHSEVENAKSQSLLQSFQAQLESDIIEMIVVHQNGDGLIIFPEYNESI</sequence>
<keyword evidence="2" id="KW-1185">Reference proteome</keyword>
<accession>A0A0V1M1A0</accession>
<reference evidence="1 2" key="1">
    <citation type="submission" date="2015-01" db="EMBL/GenBank/DDBJ databases">
        <title>Evolution of Trichinella species and genotypes.</title>
        <authorList>
            <person name="Korhonen P.K."/>
            <person name="Edoardo P."/>
            <person name="Giuseppe L.R."/>
            <person name="Gasser R.B."/>
        </authorList>
    </citation>
    <scope>NUCLEOTIDE SEQUENCE [LARGE SCALE GENOMIC DNA]</scope>
    <source>
        <strain evidence="1">ISS1980</strain>
    </source>
</reference>
<protein>
    <submittedName>
        <fullName evidence="1">Uncharacterized protein</fullName>
    </submittedName>
</protein>
<evidence type="ECO:0000313" key="2">
    <source>
        <dbReference type="Proteomes" id="UP000054843"/>
    </source>
</evidence>
<dbReference type="EMBL" id="JYDO01000368">
    <property type="protein sequence ID" value="KRZ65418.1"/>
    <property type="molecule type" value="Genomic_DNA"/>
</dbReference>
<feature type="non-terminal residue" evidence="1">
    <location>
        <position position="1"/>
    </location>
</feature>
<name>A0A0V1M1A0_9BILA</name>
<proteinExistence type="predicted"/>
<feature type="non-terminal residue" evidence="1">
    <location>
        <position position="157"/>
    </location>
</feature>
<organism evidence="1 2">
    <name type="scientific">Trichinella papuae</name>
    <dbReference type="NCBI Taxonomy" id="268474"/>
    <lineage>
        <taxon>Eukaryota</taxon>
        <taxon>Metazoa</taxon>
        <taxon>Ecdysozoa</taxon>
        <taxon>Nematoda</taxon>
        <taxon>Enoplea</taxon>
        <taxon>Dorylaimia</taxon>
        <taxon>Trichinellida</taxon>
        <taxon>Trichinellidae</taxon>
        <taxon>Trichinella</taxon>
    </lineage>
</organism>
<comment type="caution">
    <text evidence="1">The sequence shown here is derived from an EMBL/GenBank/DDBJ whole genome shotgun (WGS) entry which is preliminary data.</text>
</comment>
<gene>
    <name evidence="1" type="ORF">T10_10754</name>
</gene>